<reference evidence="1" key="1">
    <citation type="submission" date="2021-08" db="EMBL/GenBank/DDBJ databases">
        <title>The first chromosome-level gecko genome reveals the dynamic sex chromosomes of Neotropical dwarf geckos (Sphaerodactylidae: Sphaerodactylus).</title>
        <authorList>
            <person name="Pinto B.J."/>
            <person name="Keating S.E."/>
            <person name="Gamble T."/>
        </authorList>
    </citation>
    <scope>NUCLEOTIDE SEQUENCE</scope>
    <source>
        <strain evidence="1">TG3544</strain>
    </source>
</reference>
<protein>
    <submittedName>
        <fullName evidence="1">Uncharacterized protein</fullName>
    </submittedName>
</protein>
<comment type="caution">
    <text evidence="1">The sequence shown here is derived from an EMBL/GenBank/DDBJ whole genome shotgun (WGS) entry which is preliminary data.</text>
</comment>
<dbReference type="Proteomes" id="UP000827872">
    <property type="component" value="Linkage Group LG01"/>
</dbReference>
<proteinExistence type="predicted"/>
<organism evidence="1 2">
    <name type="scientific">Sphaerodactylus townsendi</name>
    <dbReference type="NCBI Taxonomy" id="933632"/>
    <lineage>
        <taxon>Eukaryota</taxon>
        <taxon>Metazoa</taxon>
        <taxon>Chordata</taxon>
        <taxon>Craniata</taxon>
        <taxon>Vertebrata</taxon>
        <taxon>Euteleostomi</taxon>
        <taxon>Lepidosauria</taxon>
        <taxon>Squamata</taxon>
        <taxon>Bifurcata</taxon>
        <taxon>Gekkota</taxon>
        <taxon>Sphaerodactylidae</taxon>
        <taxon>Sphaerodactylus</taxon>
    </lineage>
</organism>
<gene>
    <name evidence="1" type="ORF">K3G42_016099</name>
</gene>
<keyword evidence="2" id="KW-1185">Reference proteome</keyword>
<accession>A0ACB8G9X6</accession>
<dbReference type="EMBL" id="CM037614">
    <property type="protein sequence ID" value="KAH8016285.1"/>
    <property type="molecule type" value="Genomic_DNA"/>
</dbReference>
<sequence>MSKQLWQKFHLCPCYAQQQRLATLALFMWTGQQPQYKLAGSGGSQHTSCLGPEENNFCSSPHFFWGEAAREREGKVEGLGVDNMASGWAGEKEAGKEKL</sequence>
<name>A0ACB8G9X6_9SAUR</name>
<evidence type="ECO:0000313" key="1">
    <source>
        <dbReference type="EMBL" id="KAH8016285.1"/>
    </source>
</evidence>
<evidence type="ECO:0000313" key="2">
    <source>
        <dbReference type="Proteomes" id="UP000827872"/>
    </source>
</evidence>